<accession>A0A061B7Z4</accession>
<dbReference type="OrthoDB" id="2520027at2759"/>
<name>A0A061B7Z4_RHOTO</name>
<organism evidence="2">
    <name type="scientific">Rhodotorula toruloides</name>
    <name type="common">Yeast</name>
    <name type="synonym">Rhodosporidium toruloides</name>
    <dbReference type="NCBI Taxonomy" id="5286"/>
    <lineage>
        <taxon>Eukaryota</taxon>
        <taxon>Fungi</taxon>
        <taxon>Dikarya</taxon>
        <taxon>Basidiomycota</taxon>
        <taxon>Pucciniomycotina</taxon>
        <taxon>Microbotryomycetes</taxon>
        <taxon>Sporidiobolales</taxon>
        <taxon>Sporidiobolaceae</taxon>
        <taxon>Rhodotorula</taxon>
    </lineage>
</organism>
<proteinExistence type="predicted"/>
<gene>
    <name evidence="2" type="ORF">RHTO0S_11e01442g</name>
</gene>
<feature type="compositionally biased region" description="Low complexity" evidence="1">
    <location>
        <begin position="298"/>
        <end position="313"/>
    </location>
</feature>
<dbReference type="EMBL" id="LK052946">
    <property type="protein sequence ID" value="CDR45522.1"/>
    <property type="molecule type" value="Genomic_DNA"/>
</dbReference>
<dbReference type="AlphaFoldDB" id="A0A061B7Z4"/>
<sequence>MAVSNPSTALASSWFDEQSMQTIRNRAARDEQLNRIQKHQKALHTDYWGQPNGRITGGVLHLAYLADESDQLDPPFPDLVRAEYERIDAALEVYVGATGHTVGGFLIYGQSGAGKSRSLRYLKALKFERKEPVIVTETGRDDFDLFCEEGAFFDIPLNLLKTRDIVPLRPILVLVDVDPCRPEQPLPHVFNRRIKNIVTCFATSPRQDRYQGQLRNFLRIAFWVIDLWPDNELEAFTAHCQVPSTRFASSPRVYLTPKERPSCPETHLPPYSEVVPPPQPEDLDKLFQLPMRRVTPGSSVAPSSASDASAQTAGGPTQADEATRTHMPSLFLPEVSTAPPSYAPSSGNFYTFNDYILYMGRTVGDAYKYLSDGMYRKSSDLRRDIFPTLDFHRTLNVLYEARTYKPSAPAWILGMPVALQPRGFDLVFLEVPTPGVPRPNAGMPNSTVIPASAAVQEWFRKELEAAK</sequence>
<feature type="region of interest" description="Disordered" evidence="1">
    <location>
        <begin position="295"/>
        <end position="321"/>
    </location>
</feature>
<evidence type="ECO:0000256" key="1">
    <source>
        <dbReference type="SAM" id="MobiDB-lite"/>
    </source>
</evidence>
<dbReference type="SUPFAM" id="SSF52540">
    <property type="entry name" value="P-loop containing nucleoside triphosphate hydrolases"/>
    <property type="match status" value="1"/>
</dbReference>
<protein>
    <submittedName>
        <fullName evidence="2">RHTO0S11e01442g1_1</fullName>
    </submittedName>
</protein>
<reference evidence="2" key="1">
    <citation type="journal article" date="2014" name="Genome Announc.">
        <title>Draft genome sequence of Rhodosporidium toruloides CECT1137, an oleaginous yeast of biotechnological interest.</title>
        <authorList>
            <person name="Morin N."/>
            <person name="Calcas X."/>
            <person name="Devillers H."/>
            <person name="Durrens P."/>
            <person name="Sherman D.J."/>
            <person name="Nicaud J.-M."/>
            <person name="Neuveglise C."/>
        </authorList>
    </citation>
    <scope>NUCLEOTIDE SEQUENCE</scope>
    <source>
        <strain evidence="2">CECT1137</strain>
    </source>
</reference>
<dbReference type="InterPro" id="IPR027417">
    <property type="entry name" value="P-loop_NTPase"/>
</dbReference>
<feature type="region of interest" description="Disordered" evidence="1">
    <location>
        <begin position="258"/>
        <end position="279"/>
    </location>
</feature>
<evidence type="ECO:0000313" key="2">
    <source>
        <dbReference type="EMBL" id="CDR45522.1"/>
    </source>
</evidence>